<dbReference type="EMBL" id="NTFS01000236">
    <property type="protein sequence ID" value="PAX52462.1"/>
    <property type="molecule type" value="Genomic_DNA"/>
</dbReference>
<gene>
    <name evidence="1" type="ORF">CK510_19170</name>
</gene>
<proteinExistence type="predicted"/>
<accession>A0A2A2TFF1</accession>
<reference evidence="1 2" key="1">
    <citation type="submission" date="2017-08" db="EMBL/GenBank/DDBJ databases">
        <title>Draft genome sequence of filamentous cyanobacterium Calothrix elsteri CCALA 953.</title>
        <authorList>
            <person name="Gagunashvili A.N."/>
            <person name="Elster J."/>
            <person name="Andresson O.S."/>
        </authorList>
    </citation>
    <scope>NUCLEOTIDE SEQUENCE [LARGE SCALE GENOMIC DNA]</scope>
    <source>
        <strain evidence="1 2">CCALA 953</strain>
    </source>
</reference>
<dbReference type="AlphaFoldDB" id="A0A2A2TFF1"/>
<comment type="caution">
    <text evidence="1">The sequence shown here is derived from an EMBL/GenBank/DDBJ whole genome shotgun (WGS) entry which is preliminary data.</text>
</comment>
<dbReference type="Proteomes" id="UP000218238">
    <property type="component" value="Unassembled WGS sequence"/>
</dbReference>
<organism evidence="1 2">
    <name type="scientific">Brunnivagina elsteri CCALA 953</name>
    <dbReference type="NCBI Taxonomy" id="987040"/>
    <lineage>
        <taxon>Bacteria</taxon>
        <taxon>Bacillati</taxon>
        <taxon>Cyanobacteriota</taxon>
        <taxon>Cyanophyceae</taxon>
        <taxon>Nostocales</taxon>
        <taxon>Calotrichaceae</taxon>
        <taxon>Brunnivagina</taxon>
    </lineage>
</organism>
<evidence type="ECO:0000313" key="2">
    <source>
        <dbReference type="Proteomes" id="UP000218238"/>
    </source>
</evidence>
<keyword evidence="2" id="KW-1185">Reference proteome</keyword>
<sequence>MFGLSDLKQTRVYQQAFAEGEQEGIEEGKLFAVPPMLAAGLTVEQIAEALGLTVDEVRQAAQAQSSQ</sequence>
<name>A0A2A2TFF1_9CYAN</name>
<evidence type="ECO:0000313" key="1">
    <source>
        <dbReference type="EMBL" id="PAX52462.1"/>
    </source>
</evidence>
<dbReference type="OrthoDB" id="490934at2"/>
<protein>
    <submittedName>
        <fullName evidence="1">Uncharacterized protein</fullName>
    </submittedName>
</protein>